<protein>
    <submittedName>
        <fullName evidence="2">Uncharacterized protein</fullName>
    </submittedName>
</protein>
<organism evidence="2 3">
    <name type="scientific">Flavobacterium qiangtangense</name>
    <dbReference type="NCBI Taxonomy" id="1442595"/>
    <lineage>
        <taxon>Bacteria</taxon>
        <taxon>Pseudomonadati</taxon>
        <taxon>Bacteroidota</taxon>
        <taxon>Flavobacteriia</taxon>
        <taxon>Flavobacteriales</taxon>
        <taxon>Flavobacteriaceae</taxon>
        <taxon>Flavobacterium</taxon>
    </lineage>
</organism>
<dbReference type="PROSITE" id="PS51257">
    <property type="entry name" value="PROKAR_LIPOPROTEIN"/>
    <property type="match status" value="1"/>
</dbReference>
<dbReference type="Proteomes" id="UP001596287">
    <property type="component" value="Unassembled WGS sequence"/>
</dbReference>
<accession>A0ABW1PNB8</accession>
<feature type="compositionally biased region" description="Low complexity" evidence="1">
    <location>
        <begin position="106"/>
        <end position="131"/>
    </location>
</feature>
<proteinExistence type="predicted"/>
<evidence type="ECO:0000313" key="3">
    <source>
        <dbReference type="Proteomes" id="UP001596287"/>
    </source>
</evidence>
<evidence type="ECO:0000256" key="1">
    <source>
        <dbReference type="SAM" id="MobiDB-lite"/>
    </source>
</evidence>
<evidence type="ECO:0000313" key="2">
    <source>
        <dbReference type="EMBL" id="MFC6097131.1"/>
    </source>
</evidence>
<sequence length="157" mass="15990">MKTKIFLSSLLAVSLFMVSCKKELQPQESAAPQEAAVIDASSQQVPGNQPAAMPAQPVTVSSPAAQQIQPQATTTAPGMNPPHGQPNHRCDIAVGAPLNSPPGKNPAQAQAQAPVQAQPQMQPQASAPAVATAPGMNPPHGQPGHKCEVAVGAPLPK</sequence>
<dbReference type="RefSeq" id="WP_379792021.1">
    <property type="nucleotide sequence ID" value="NZ_JBHSQB010000008.1"/>
</dbReference>
<feature type="compositionally biased region" description="Low complexity" evidence="1">
    <location>
        <begin position="63"/>
        <end position="77"/>
    </location>
</feature>
<comment type="caution">
    <text evidence="2">The sequence shown here is derived from an EMBL/GenBank/DDBJ whole genome shotgun (WGS) entry which is preliminary data.</text>
</comment>
<gene>
    <name evidence="2" type="ORF">ACFPVY_10795</name>
</gene>
<reference evidence="3" key="1">
    <citation type="journal article" date="2019" name="Int. J. Syst. Evol. Microbiol.">
        <title>The Global Catalogue of Microorganisms (GCM) 10K type strain sequencing project: providing services to taxonomists for standard genome sequencing and annotation.</title>
        <authorList>
            <consortium name="The Broad Institute Genomics Platform"/>
            <consortium name="The Broad Institute Genome Sequencing Center for Infectious Disease"/>
            <person name="Wu L."/>
            <person name="Ma J."/>
        </authorList>
    </citation>
    <scope>NUCLEOTIDE SEQUENCE [LARGE SCALE GENOMIC DNA]</scope>
    <source>
        <strain evidence="3">CCUG 49679</strain>
    </source>
</reference>
<dbReference type="EMBL" id="JBHSQB010000008">
    <property type="protein sequence ID" value="MFC6097131.1"/>
    <property type="molecule type" value="Genomic_DNA"/>
</dbReference>
<name>A0ABW1PNB8_9FLAO</name>
<feature type="compositionally biased region" description="Low complexity" evidence="1">
    <location>
        <begin position="26"/>
        <end position="36"/>
    </location>
</feature>
<keyword evidence="3" id="KW-1185">Reference proteome</keyword>
<feature type="region of interest" description="Disordered" evidence="1">
    <location>
        <begin position="25"/>
        <end position="157"/>
    </location>
</feature>